<keyword evidence="2" id="KW-1185">Reference proteome</keyword>
<dbReference type="Proteomes" id="UP001186974">
    <property type="component" value="Unassembled WGS sequence"/>
</dbReference>
<proteinExistence type="predicted"/>
<reference evidence="1" key="1">
    <citation type="submission" date="2024-09" db="EMBL/GenBank/DDBJ databases">
        <title>Black Yeasts Isolated from many extreme environments.</title>
        <authorList>
            <person name="Coleine C."/>
            <person name="Stajich J.E."/>
            <person name="Selbmann L."/>
        </authorList>
    </citation>
    <scope>NUCLEOTIDE SEQUENCE</scope>
    <source>
        <strain evidence="1">CCFEE 5737</strain>
    </source>
</reference>
<organism evidence="1 2">
    <name type="scientific">Coniosporium uncinatum</name>
    <dbReference type="NCBI Taxonomy" id="93489"/>
    <lineage>
        <taxon>Eukaryota</taxon>
        <taxon>Fungi</taxon>
        <taxon>Dikarya</taxon>
        <taxon>Ascomycota</taxon>
        <taxon>Pezizomycotina</taxon>
        <taxon>Dothideomycetes</taxon>
        <taxon>Dothideomycetes incertae sedis</taxon>
        <taxon>Coniosporium</taxon>
    </lineage>
</organism>
<protein>
    <submittedName>
        <fullName evidence="1">Uncharacterized protein</fullName>
    </submittedName>
</protein>
<evidence type="ECO:0000313" key="2">
    <source>
        <dbReference type="Proteomes" id="UP001186974"/>
    </source>
</evidence>
<feature type="non-terminal residue" evidence="1">
    <location>
        <position position="228"/>
    </location>
</feature>
<dbReference type="EMBL" id="JAWDJW010000501">
    <property type="protein sequence ID" value="KAK3080576.1"/>
    <property type="molecule type" value="Genomic_DNA"/>
</dbReference>
<name>A0ACC3DVJ0_9PEZI</name>
<gene>
    <name evidence="1" type="ORF">LTS18_000139</name>
</gene>
<comment type="caution">
    <text evidence="1">The sequence shown here is derived from an EMBL/GenBank/DDBJ whole genome shotgun (WGS) entry which is preliminary data.</text>
</comment>
<sequence length="228" mass="26053">MPSPYKYKRPHPFLLSFRSSSNGNMAWKHPLQPNGMIDTLVPQSYASSSDIYFIPSTKAYRYTVGITEHVEPVSGLTLNNIEDLIDRTNILARGSIGDAENCRFFDCVVVFPQLFTRCTVIALLETDDRAGGGAGYWFAVRSTKDQTNALRRRGREIGFFELPEHGELKEDYNAFEARRKPYVEARKAYYKEKGTLGVEQRNALKDRNALASKEDALLKRFDALQQWR</sequence>
<evidence type="ECO:0000313" key="1">
    <source>
        <dbReference type="EMBL" id="KAK3080576.1"/>
    </source>
</evidence>
<accession>A0ACC3DVJ0</accession>